<feature type="chain" id="PRO_5002205478" evidence="1">
    <location>
        <begin position="23"/>
        <end position="148"/>
    </location>
</feature>
<dbReference type="HOGENOM" id="CLU_1763173_0_0_1"/>
<reference evidence="2 3" key="1">
    <citation type="submission" date="2014-04" db="EMBL/GenBank/DDBJ databases">
        <title>Evolutionary Origins and Diversification of the Mycorrhizal Mutualists.</title>
        <authorList>
            <consortium name="DOE Joint Genome Institute"/>
            <consortium name="Mycorrhizal Genomics Consortium"/>
            <person name="Kohler A."/>
            <person name="Kuo A."/>
            <person name="Nagy L.G."/>
            <person name="Floudas D."/>
            <person name="Copeland A."/>
            <person name="Barry K.W."/>
            <person name="Cichocki N."/>
            <person name="Veneault-Fourrey C."/>
            <person name="LaButti K."/>
            <person name="Lindquist E.A."/>
            <person name="Lipzen A."/>
            <person name="Lundell T."/>
            <person name="Morin E."/>
            <person name="Murat C."/>
            <person name="Riley R."/>
            <person name="Ohm R."/>
            <person name="Sun H."/>
            <person name="Tunlid A."/>
            <person name="Henrissat B."/>
            <person name="Grigoriev I.V."/>
            <person name="Hibbett D.S."/>
            <person name="Martin F."/>
        </authorList>
    </citation>
    <scope>NUCLEOTIDE SEQUENCE [LARGE SCALE GENOMIC DNA]</scope>
    <source>
        <strain evidence="2 3">MD-312</strain>
    </source>
</reference>
<dbReference type="Proteomes" id="UP000053820">
    <property type="component" value="Unassembled WGS sequence"/>
</dbReference>
<dbReference type="OrthoDB" id="6509975at2759"/>
<evidence type="ECO:0000313" key="3">
    <source>
        <dbReference type="Proteomes" id="UP000053820"/>
    </source>
</evidence>
<organism evidence="2 3">
    <name type="scientific">Hydnomerulius pinastri MD-312</name>
    <dbReference type="NCBI Taxonomy" id="994086"/>
    <lineage>
        <taxon>Eukaryota</taxon>
        <taxon>Fungi</taxon>
        <taxon>Dikarya</taxon>
        <taxon>Basidiomycota</taxon>
        <taxon>Agaricomycotina</taxon>
        <taxon>Agaricomycetes</taxon>
        <taxon>Agaricomycetidae</taxon>
        <taxon>Boletales</taxon>
        <taxon>Boletales incertae sedis</taxon>
        <taxon>Leucogyrophana</taxon>
    </lineage>
</organism>
<evidence type="ECO:0000256" key="1">
    <source>
        <dbReference type="SAM" id="SignalP"/>
    </source>
</evidence>
<proteinExistence type="predicted"/>
<keyword evidence="3" id="KW-1185">Reference proteome</keyword>
<name>A0A0C9VJX0_9AGAM</name>
<feature type="non-terminal residue" evidence="2">
    <location>
        <position position="148"/>
    </location>
</feature>
<keyword evidence="1" id="KW-0732">Signal</keyword>
<accession>A0A0C9VJX0</accession>
<protein>
    <submittedName>
        <fullName evidence="2">Uncharacterized protein</fullName>
    </submittedName>
</protein>
<dbReference type="AlphaFoldDB" id="A0A0C9VJX0"/>
<gene>
    <name evidence="2" type="ORF">HYDPIDRAFT_34809</name>
</gene>
<sequence length="148" mass="15409">MFLLRRLGAFLALASLESAVIANADGIASEYTAPGTFPTSVYGAYWNDPTATSAQPQPVITDPVTNTIFPEILTDPANFPQNDTVDPHPLPLASTPSQLLSQAVAQIAAIAANPSFEGNTCAQCQASLEVAKFLVLAAPEQGPLLAEA</sequence>
<evidence type="ECO:0000313" key="2">
    <source>
        <dbReference type="EMBL" id="KIJ57765.1"/>
    </source>
</evidence>
<feature type="signal peptide" evidence="1">
    <location>
        <begin position="1"/>
        <end position="22"/>
    </location>
</feature>
<dbReference type="EMBL" id="KN840128">
    <property type="protein sequence ID" value="KIJ57765.1"/>
    <property type="molecule type" value="Genomic_DNA"/>
</dbReference>